<dbReference type="CDD" id="cd02208">
    <property type="entry name" value="cupin_RmlC-like"/>
    <property type="match status" value="1"/>
</dbReference>
<dbReference type="InterPro" id="IPR018060">
    <property type="entry name" value="HTH_AraC"/>
</dbReference>
<dbReference type="PROSITE" id="PS00041">
    <property type="entry name" value="HTH_ARAC_FAMILY_1"/>
    <property type="match status" value="1"/>
</dbReference>
<dbReference type="InterPro" id="IPR037923">
    <property type="entry name" value="HTH-like"/>
</dbReference>
<evidence type="ECO:0000256" key="2">
    <source>
        <dbReference type="ARBA" id="ARBA00023125"/>
    </source>
</evidence>
<evidence type="ECO:0000256" key="1">
    <source>
        <dbReference type="ARBA" id="ARBA00023015"/>
    </source>
</evidence>
<proteinExistence type="predicted"/>
<name>A0A6P1M375_9BACT</name>
<protein>
    <submittedName>
        <fullName evidence="6">Helix-turn-helix domain-containing protein</fullName>
    </submittedName>
</protein>
<dbReference type="AlphaFoldDB" id="A0A6P1M375"/>
<dbReference type="Proteomes" id="UP000464954">
    <property type="component" value="Chromosome"/>
</dbReference>
<evidence type="ECO:0000313" key="7">
    <source>
        <dbReference type="Proteomes" id="UP000464954"/>
    </source>
</evidence>
<evidence type="ECO:0000259" key="5">
    <source>
        <dbReference type="PROSITE" id="PS01124"/>
    </source>
</evidence>
<dbReference type="KEGG" id="taer:GT409_03485"/>
<dbReference type="Pfam" id="PF12833">
    <property type="entry name" value="HTH_18"/>
    <property type="match status" value="1"/>
</dbReference>
<keyword evidence="1" id="KW-0805">Transcription regulation</keyword>
<evidence type="ECO:0000256" key="3">
    <source>
        <dbReference type="ARBA" id="ARBA00023159"/>
    </source>
</evidence>
<feature type="domain" description="HTH araC/xylS-type" evidence="5">
    <location>
        <begin position="191"/>
        <end position="288"/>
    </location>
</feature>
<dbReference type="Pfam" id="PF02311">
    <property type="entry name" value="AraC_binding"/>
    <property type="match status" value="1"/>
</dbReference>
<dbReference type="InterPro" id="IPR018062">
    <property type="entry name" value="HTH_AraC-typ_CS"/>
</dbReference>
<accession>A0A6P1M375</accession>
<sequence length="288" mass="32195">MTQDNGFVLFESGEPCMLSLPRDARLPILPLAAGWQREHGSQRHINWDNSTRTTHGAPERSVLLFQYTMSGSAVFRDEDGERILKPGTGFLVPFGSPTSYWLPRDMEWEWIWVSVQSRELYRWGEALVAEQGYCFELPPDTGAVPQLAGLLADRFAGKPLDAEEVSARAYRFFMEIPRTLRAGGKPGGVAERALALIETCFCDPSFNVSELARRLGVSRAHFTRLFAAENGEPPGKTIETRRLQNARELAALSELSVKEICFSSGYRNVSHFCAQFKKRFGCTPGGLL</sequence>
<keyword evidence="7" id="KW-1185">Reference proteome</keyword>
<dbReference type="GO" id="GO:0043565">
    <property type="term" value="F:sequence-specific DNA binding"/>
    <property type="evidence" value="ECO:0007669"/>
    <property type="project" value="InterPro"/>
</dbReference>
<keyword evidence="3" id="KW-0010">Activator</keyword>
<dbReference type="SUPFAM" id="SSF51215">
    <property type="entry name" value="Regulatory protein AraC"/>
    <property type="match status" value="1"/>
</dbReference>
<keyword evidence="4" id="KW-0804">Transcription</keyword>
<dbReference type="InterPro" id="IPR050204">
    <property type="entry name" value="AraC_XylS_family_regulators"/>
</dbReference>
<dbReference type="InterPro" id="IPR009057">
    <property type="entry name" value="Homeodomain-like_sf"/>
</dbReference>
<dbReference type="SUPFAM" id="SSF46689">
    <property type="entry name" value="Homeodomain-like"/>
    <property type="match status" value="1"/>
</dbReference>
<keyword evidence="2" id="KW-0238">DNA-binding</keyword>
<dbReference type="Gene3D" id="1.10.10.60">
    <property type="entry name" value="Homeodomain-like"/>
    <property type="match status" value="2"/>
</dbReference>
<evidence type="ECO:0000313" key="6">
    <source>
        <dbReference type="EMBL" id="QHI68552.1"/>
    </source>
</evidence>
<dbReference type="InterPro" id="IPR003313">
    <property type="entry name" value="AraC-bd"/>
</dbReference>
<dbReference type="EMBL" id="CP047593">
    <property type="protein sequence ID" value="QHI68552.1"/>
    <property type="molecule type" value="Genomic_DNA"/>
</dbReference>
<gene>
    <name evidence="6" type="ORF">GT409_03485</name>
</gene>
<dbReference type="RefSeq" id="WP_160626983.1">
    <property type="nucleotide sequence ID" value="NZ_CP047593.1"/>
</dbReference>
<organism evidence="6 7">
    <name type="scientific">Tichowtungia aerotolerans</name>
    <dbReference type="NCBI Taxonomy" id="2697043"/>
    <lineage>
        <taxon>Bacteria</taxon>
        <taxon>Pseudomonadati</taxon>
        <taxon>Kiritimatiellota</taxon>
        <taxon>Tichowtungiia</taxon>
        <taxon>Tichowtungiales</taxon>
        <taxon>Tichowtungiaceae</taxon>
        <taxon>Tichowtungia</taxon>
    </lineage>
</organism>
<dbReference type="PROSITE" id="PS01124">
    <property type="entry name" value="HTH_ARAC_FAMILY_2"/>
    <property type="match status" value="1"/>
</dbReference>
<reference evidence="6 7" key="1">
    <citation type="submission" date="2020-01" db="EMBL/GenBank/DDBJ databases">
        <title>Ponticoccus aerotolerans gen. nov., sp. nov., an anaerobic bacterium and proposal of Ponticoccusceae fam. nov., Ponticoccusles ord. nov. and Ponticoccuse classis nov. in the phylum Kiritimatiellaeota.</title>
        <authorList>
            <person name="Zhou L.Y."/>
            <person name="Du Z.J."/>
        </authorList>
    </citation>
    <scope>NUCLEOTIDE SEQUENCE [LARGE SCALE GENOMIC DNA]</scope>
    <source>
        <strain evidence="6 7">S-5007</strain>
    </source>
</reference>
<dbReference type="SMART" id="SM00342">
    <property type="entry name" value="HTH_ARAC"/>
    <property type="match status" value="1"/>
</dbReference>
<dbReference type="Gene3D" id="2.60.120.280">
    <property type="entry name" value="Regulatory protein AraC"/>
    <property type="match status" value="1"/>
</dbReference>
<evidence type="ECO:0000256" key="4">
    <source>
        <dbReference type="ARBA" id="ARBA00023163"/>
    </source>
</evidence>
<dbReference type="PANTHER" id="PTHR46796:SF6">
    <property type="entry name" value="ARAC SUBFAMILY"/>
    <property type="match status" value="1"/>
</dbReference>
<dbReference type="PANTHER" id="PTHR46796">
    <property type="entry name" value="HTH-TYPE TRANSCRIPTIONAL ACTIVATOR RHAS-RELATED"/>
    <property type="match status" value="1"/>
</dbReference>
<dbReference type="GO" id="GO:0003700">
    <property type="term" value="F:DNA-binding transcription factor activity"/>
    <property type="evidence" value="ECO:0007669"/>
    <property type="project" value="InterPro"/>
</dbReference>